<comment type="caution">
    <text evidence="2">The sequence shown here is derived from an EMBL/GenBank/DDBJ whole genome shotgun (WGS) entry which is preliminary data.</text>
</comment>
<accession>A0AAE1YM11</accession>
<organism evidence="2 3">
    <name type="scientific">Sesamum alatum</name>
    <dbReference type="NCBI Taxonomy" id="300844"/>
    <lineage>
        <taxon>Eukaryota</taxon>
        <taxon>Viridiplantae</taxon>
        <taxon>Streptophyta</taxon>
        <taxon>Embryophyta</taxon>
        <taxon>Tracheophyta</taxon>
        <taxon>Spermatophyta</taxon>
        <taxon>Magnoliopsida</taxon>
        <taxon>eudicotyledons</taxon>
        <taxon>Gunneridae</taxon>
        <taxon>Pentapetalae</taxon>
        <taxon>asterids</taxon>
        <taxon>lamiids</taxon>
        <taxon>Lamiales</taxon>
        <taxon>Pedaliaceae</taxon>
        <taxon>Sesamum</taxon>
    </lineage>
</organism>
<feature type="region of interest" description="Disordered" evidence="1">
    <location>
        <begin position="53"/>
        <end position="109"/>
    </location>
</feature>
<keyword evidence="3" id="KW-1185">Reference proteome</keyword>
<name>A0AAE1YM11_9LAMI</name>
<sequence length="109" mass="11157">MSNNKQKLLPLPPPPLLIPSPGAAAPMQQQIIGGGDQLFTETMSEERDITSFLGVSPNVGDVPHSTGGEDDRDPRILPGDANNSADGVGNGGVQTLPGGTSLRSNNVAS</sequence>
<dbReference type="AlphaFoldDB" id="A0AAE1YM11"/>
<dbReference type="EMBL" id="JACGWO010000003">
    <property type="protein sequence ID" value="KAK4432701.1"/>
    <property type="molecule type" value="Genomic_DNA"/>
</dbReference>
<evidence type="ECO:0000313" key="3">
    <source>
        <dbReference type="Proteomes" id="UP001293254"/>
    </source>
</evidence>
<protein>
    <submittedName>
        <fullName evidence="2">Uncharacterized protein</fullName>
    </submittedName>
</protein>
<proteinExistence type="predicted"/>
<reference evidence="2" key="1">
    <citation type="submission" date="2020-06" db="EMBL/GenBank/DDBJ databases">
        <authorList>
            <person name="Li T."/>
            <person name="Hu X."/>
            <person name="Zhang T."/>
            <person name="Song X."/>
            <person name="Zhang H."/>
            <person name="Dai N."/>
            <person name="Sheng W."/>
            <person name="Hou X."/>
            <person name="Wei L."/>
        </authorList>
    </citation>
    <scope>NUCLEOTIDE SEQUENCE</scope>
    <source>
        <strain evidence="2">3651</strain>
        <tissue evidence="2">Leaf</tissue>
    </source>
</reference>
<feature type="compositionally biased region" description="Polar residues" evidence="1">
    <location>
        <begin position="97"/>
        <end position="109"/>
    </location>
</feature>
<evidence type="ECO:0000256" key="1">
    <source>
        <dbReference type="SAM" id="MobiDB-lite"/>
    </source>
</evidence>
<evidence type="ECO:0000313" key="2">
    <source>
        <dbReference type="EMBL" id="KAK4432701.1"/>
    </source>
</evidence>
<gene>
    <name evidence="2" type="ORF">Salat_1032300</name>
</gene>
<dbReference type="Proteomes" id="UP001293254">
    <property type="component" value="Unassembled WGS sequence"/>
</dbReference>
<reference evidence="2" key="2">
    <citation type="journal article" date="2024" name="Plant">
        <title>Genomic evolution and insights into agronomic trait innovations of Sesamum species.</title>
        <authorList>
            <person name="Miao H."/>
            <person name="Wang L."/>
            <person name="Qu L."/>
            <person name="Liu H."/>
            <person name="Sun Y."/>
            <person name="Le M."/>
            <person name="Wang Q."/>
            <person name="Wei S."/>
            <person name="Zheng Y."/>
            <person name="Lin W."/>
            <person name="Duan Y."/>
            <person name="Cao H."/>
            <person name="Xiong S."/>
            <person name="Wang X."/>
            <person name="Wei L."/>
            <person name="Li C."/>
            <person name="Ma Q."/>
            <person name="Ju M."/>
            <person name="Zhao R."/>
            <person name="Li G."/>
            <person name="Mu C."/>
            <person name="Tian Q."/>
            <person name="Mei H."/>
            <person name="Zhang T."/>
            <person name="Gao T."/>
            <person name="Zhang H."/>
        </authorList>
    </citation>
    <scope>NUCLEOTIDE SEQUENCE</scope>
    <source>
        <strain evidence="2">3651</strain>
    </source>
</reference>